<reference evidence="1 2" key="1">
    <citation type="submission" date="2017-07" db="EMBL/GenBank/DDBJ databases">
        <title>Isolation and whole genome analysis of endospore-forming bacteria from heroin.</title>
        <authorList>
            <person name="Kalinowski J."/>
            <person name="Ahrens B."/>
            <person name="Al-Dilaimi A."/>
            <person name="Winkler A."/>
            <person name="Wibberg D."/>
            <person name="Schleenbecker U."/>
            <person name="Ruckert C."/>
            <person name="Wolfel R."/>
            <person name="Grass G."/>
        </authorList>
    </citation>
    <scope>NUCLEOTIDE SEQUENCE [LARGE SCALE GENOMIC DNA]</scope>
    <source>
        <strain evidence="1 2">7509</strain>
    </source>
</reference>
<organism evidence="1 2">
    <name type="scientific">Terribacillus saccharophilus</name>
    <dbReference type="NCBI Taxonomy" id="361277"/>
    <lineage>
        <taxon>Bacteria</taxon>
        <taxon>Bacillati</taxon>
        <taxon>Bacillota</taxon>
        <taxon>Bacilli</taxon>
        <taxon>Bacillales</taxon>
        <taxon>Bacillaceae</taxon>
        <taxon>Terribacillus</taxon>
    </lineage>
</organism>
<dbReference type="EMBL" id="NPBH01000059">
    <property type="protein sequence ID" value="PAE07067.1"/>
    <property type="molecule type" value="Genomic_DNA"/>
</dbReference>
<sequence>MGVSKDYRIFGYGRSLVLAALHDATENGFRELLISEAGPIEFYERILPLKLHTKEKG</sequence>
<evidence type="ECO:0008006" key="3">
    <source>
        <dbReference type="Google" id="ProtNLM"/>
    </source>
</evidence>
<gene>
    <name evidence="1" type="ORF">CHI12_13370</name>
</gene>
<dbReference type="Gene3D" id="3.40.630.30">
    <property type="match status" value="1"/>
</dbReference>
<accession>A0A268HB10</accession>
<dbReference type="InterPro" id="IPR016181">
    <property type="entry name" value="Acyl_CoA_acyltransferase"/>
</dbReference>
<evidence type="ECO:0000313" key="1">
    <source>
        <dbReference type="EMBL" id="PAE07067.1"/>
    </source>
</evidence>
<evidence type="ECO:0000313" key="2">
    <source>
        <dbReference type="Proteomes" id="UP000216475"/>
    </source>
</evidence>
<dbReference type="Proteomes" id="UP000216475">
    <property type="component" value="Unassembled WGS sequence"/>
</dbReference>
<comment type="caution">
    <text evidence="1">The sequence shown here is derived from an EMBL/GenBank/DDBJ whole genome shotgun (WGS) entry which is preliminary data.</text>
</comment>
<dbReference type="AlphaFoldDB" id="A0A268HB10"/>
<name>A0A268HB10_9BACI</name>
<dbReference type="SUPFAM" id="SSF55729">
    <property type="entry name" value="Acyl-CoA N-acyltransferases (Nat)"/>
    <property type="match status" value="1"/>
</dbReference>
<protein>
    <recommendedName>
        <fullName evidence="3">N-acetyltransferase domain-containing protein</fullName>
    </recommendedName>
</protein>
<proteinExistence type="predicted"/>